<evidence type="ECO:0000313" key="2">
    <source>
        <dbReference type="EMBL" id="QJI01157.1"/>
    </source>
</evidence>
<proteinExistence type="predicted"/>
<dbReference type="EMBL" id="MT142334">
    <property type="protein sequence ID" value="QJA78391.1"/>
    <property type="molecule type" value="Genomic_DNA"/>
</dbReference>
<reference evidence="1" key="1">
    <citation type="submission" date="2020-03" db="EMBL/GenBank/DDBJ databases">
        <title>The deep terrestrial virosphere.</title>
        <authorList>
            <person name="Holmfeldt K."/>
            <person name="Nilsson E."/>
            <person name="Simone D."/>
            <person name="Lopez-Fernandez M."/>
            <person name="Wu X."/>
            <person name="de Brujin I."/>
            <person name="Lundin D."/>
            <person name="Andersson A."/>
            <person name="Bertilsson S."/>
            <person name="Dopson M."/>
        </authorList>
    </citation>
    <scope>NUCLEOTIDE SEQUENCE</scope>
    <source>
        <strain evidence="1">MM415A01074</strain>
        <strain evidence="2">TM448B02314</strain>
    </source>
</reference>
<gene>
    <name evidence="1" type="ORF">MM415A01074_0015</name>
    <name evidence="2" type="ORF">TM448B02314_0009</name>
</gene>
<evidence type="ECO:0000313" key="1">
    <source>
        <dbReference type="EMBL" id="QJA78391.1"/>
    </source>
</evidence>
<dbReference type="EMBL" id="MT144901">
    <property type="protein sequence ID" value="QJI01157.1"/>
    <property type="molecule type" value="Genomic_DNA"/>
</dbReference>
<name>A0A6M3K9K8_9ZZZZ</name>
<protein>
    <submittedName>
        <fullName evidence="1">Uncharacterized protein</fullName>
    </submittedName>
</protein>
<organism evidence="1">
    <name type="scientific">viral metagenome</name>
    <dbReference type="NCBI Taxonomy" id="1070528"/>
    <lineage>
        <taxon>unclassified sequences</taxon>
        <taxon>metagenomes</taxon>
        <taxon>organismal metagenomes</taxon>
    </lineage>
</organism>
<accession>A0A6M3K9K8</accession>
<dbReference type="AlphaFoldDB" id="A0A6M3K9K8"/>
<sequence length="81" mass="9556">MISDHDKYLISELPKTEYGQAFMRWLREEVDLLENKQEVNAKICDDPLTEDFRTQLGIKIGLKRALRKPTECFNELKGEKK</sequence>